<dbReference type="EMBL" id="CP019344">
    <property type="protein sequence ID" value="ARN78187.1"/>
    <property type="molecule type" value="Genomic_DNA"/>
</dbReference>
<keyword evidence="2" id="KW-1185">Reference proteome</keyword>
<gene>
    <name evidence="1" type="ORF">BST97_09385</name>
</gene>
<protein>
    <submittedName>
        <fullName evidence="1">Uncharacterized protein</fullName>
    </submittedName>
</protein>
<reference evidence="1 2" key="1">
    <citation type="submission" date="2016-11" db="EMBL/GenBank/DDBJ databases">
        <title>Trade-off between light-utilization and light-protection in marine flavobacteria.</title>
        <authorList>
            <person name="Kumagai Y."/>
        </authorList>
    </citation>
    <scope>NUCLEOTIDE SEQUENCE [LARGE SCALE GENOMIC DNA]</scope>
    <source>
        <strain evidence="1 2">JCM 13191</strain>
    </source>
</reference>
<name>A0A1W6MKT6_9FLAO</name>
<dbReference type="Proteomes" id="UP000193431">
    <property type="component" value="Chromosome"/>
</dbReference>
<evidence type="ECO:0000313" key="1">
    <source>
        <dbReference type="EMBL" id="ARN78187.1"/>
    </source>
</evidence>
<dbReference type="AlphaFoldDB" id="A0A1W6MKT6"/>
<organism evidence="1 2">
    <name type="scientific">Nonlabens spongiae</name>
    <dbReference type="NCBI Taxonomy" id="331648"/>
    <lineage>
        <taxon>Bacteria</taxon>
        <taxon>Pseudomonadati</taxon>
        <taxon>Bacteroidota</taxon>
        <taxon>Flavobacteriia</taxon>
        <taxon>Flavobacteriales</taxon>
        <taxon>Flavobacteriaceae</taxon>
        <taxon>Nonlabens</taxon>
    </lineage>
</organism>
<proteinExistence type="predicted"/>
<evidence type="ECO:0000313" key="2">
    <source>
        <dbReference type="Proteomes" id="UP000193431"/>
    </source>
</evidence>
<accession>A0A1W6MKT6</accession>
<dbReference type="STRING" id="331648.BST97_09385"/>
<sequence>MEFLVDGSFNSEKALERHLSRLKECGLDDYDVQFFSNMNYMSGILRKLTQVKPIERLLYGDLLKQLESAMATERYQKLKSDTLKSEELGERVGTEQTWKKDKFLFEELGASQRIIEAVGSYLRENPNNQKTYREILEFIQKN</sequence>